<name>A0A085N5X4_9BILA</name>
<proteinExistence type="predicted"/>
<dbReference type="EMBL" id="KL367549">
    <property type="protein sequence ID" value="KFD64870.1"/>
    <property type="molecule type" value="Genomic_DNA"/>
</dbReference>
<organism evidence="2">
    <name type="scientific">Trichuris suis</name>
    <name type="common">pig whipworm</name>
    <dbReference type="NCBI Taxonomy" id="68888"/>
    <lineage>
        <taxon>Eukaryota</taxon>
        <taxon>Metazoa</taxon>
        <taxon>Ecdysozoa</taxon>
        <taxon>Nematoda</taxon>
        <taxon>Enoplea</taxon>
        <taxon>Dorylaimia</taxon>
        <taxon>Trichinellida</taxon>
        <taxon>Trichuridae</taxon>
        <taxon>Trichuris</taxon>
    </lineage>
</organism>
<accession>A0A085N5X4</accession>
<keyword evidence="3" id="KW-1185">Reference proteome</keyword>
<evidence type="ECO:0000313" key="2">
    <source>
        <dbReference type="EMBL" id="KFD64870.1"/>
    </source>
</evidence>
<gene>
    <name evidence="1" type="ORF">M513_01685</name>
    <name evidence="2" type="ORF">M514_01685</name>
</gene>
<protein>
    <submittedName>
        <fullName evidence="2">Uncharacterized protein</fullName>
    </submittedName>
</protein>
<evidence type="ECO:0000313" key="1">
    <source>
        <dbReference type="EMBL" id="KFD57582.1"/>
    </source>
</evidence>
<reference evidence="2 3" key="1">
    <citation type="journal article" date="2014" name="Nat. Genet.">
        <title>Genome and transcriptome of the porcine whipworm Trichuris suis.</title>
        <authorList>
            <person name="Jex A.R."/>
            <person name="Nejsum P."/>
            <person name="Schwarz E.M."/>
            <person name="Hu L."/>
            <person name="Young N.D."/>
            <person name="Hall R.S."/>
            <person name="Korhonen P.K."/>
            <person name="Liao S."/>
            <person name="Thamsborg S."/>
            <person name="Xia J."/>
            <person name="Xu P."/>
            <person name="Wang S."/>
            <person name="Scheerlinck J.P."/>
            <person name="Hofmann A."/>
            <person name="Sternberg P.W."/>
            <person name="Wang J."/>
            <person name="Gasser R.B."/>
        </authorList>
    </citation>
    <scope>NUCLEOTIDE SEQUENCE [LARGE SCALE GENOMIC DNA]</scope>
    <source>
        <strain evidence="2">DCEP-RM93F</strain>
        <strain evidence="1">DCEP-RM93M</strain>
    </source>
</reference>
<dbReference type="Proteomes" id="UP000030758">
    <property type="component" value="Unassembled WGS sequence"/>
</dbReference>
<dbReference type="Proteomes" id="UP000030764">
    <property type="component" value="Unassembled WGS sequence"/>
</dbReference>
<evidence type="ECO:0000313" key="3">
    <source>
        <dbReference type="Proteomes" id="UP000030764"/>
    </source>
</evidence>
<dbReference type="AlphaFoldDB" id="A0A085N5X4"/>
<dbReference type="EMBL" id="KL363188">
    <property type="protein sequence ID" value="KFD57582.1"/>
    <property type="molecule type" value="Genomic_DNA"/>
</dbReference>
<sequence length="68" mass="7832">MPSHAAAQVKQPNQEMIAVYAGQTSEPAPYKKEQRRLVTFRVLDRSLETDGSLETEYRAHMTRRDPSR</sequence>